<dbReference type="InterPro" id="IPR050121">
    <property type="entry name" value="Cytochrome_P450_monoxygenase"/>
</dbReference>
<dbReference type="AlphaFoldDB" id="A0A179FPV0"/>
<dbReference type="Gene3D" id="1.10.630.10">
    <property type="entry name" value="Cytochrome P450"/>
    <property type="match status" value="1"/>
</dbReference>
<dbReference type="InterPro" id="IPR001128">
    <property type="entry name" value="Cyt_P450"/>
</dbReference>
<evidence type="ECO:0000256" key="2">
    <source>
        <dbReference type="ARBA" id="ARBA00022723"/>
    </source>
</evidence>
<protein>
    <submittedName>
        <fullName evidence="4">Benzoate 4-monooxygenase cytochrome protein</fullName>
    </submittedName>
</protein>
<dbReference type="GO" id="GO:0005506">
    <property type="term" value="F:iron ion binding"/>
    <property type="evidence" value="ECO:0007669"/>
    <property type="project" value="InterPro"/>
</dbReference>
<proteinExistence type="predicted"/>
<comment type="caution">
    <text evidence="4">The sequence shown here is derived from an EMBL/GenBank/DDBJ whole genome shotgun (WGS) entry which is preliminary data.</text>
</comment>
<dbReference type="EMBL" id="LSBJ02000003">
    <property type="protein sequence ID" value="OAQ67614.2"/>
    <property type="molecule type" value="Genomic_DNA"/>
</dbReference>
<keyword evidence="1" id="KW-0349">Heme</keyword>
<keyword evidence="2" id="KW-0479">Metal-binding</keyword>
<evidence type="ECO:0000313" key="4">
    <source>
        <dbReference type="EMBL" id="OAQ67614.2"/>
    </source>
</evidence>
<keyword evidence="5" id="KW-1185">Reference proteome</keyword>
<dbReference type="GO" id="GO:0016705">
    <property type="term" value="F:oxidoreductase activity, acting on paired donors, with incorporation or reduction of molecular oxygen"/>
    <property type="evidence" value="ECO:0007669"/>
    <property type="project" value="InterPro"/>
</dbReference>
<keyword evidence="3" id="KW-0408">Iron</keyword>
<dbReference type="GO" id="GO:0020037">
    <property type="term" value="F:heme binding"/>
    <property type="evidence" value="ECO:0007669"/>
    <property type="project" value="InterPro"/>
</dbReference>
<dbReference type="STRING" id="1380566.A0A179FPV0"/>
<name>A0A179FPV0_METCM</name>
<dbReference type="InterPro" id="IPR036396">
    <property type="entry name" value="Cyt_P450_sf"/>
</dbReference>
<dbReference type="PANTHER" id="PTHR24305">
    <property type="entry name" value="CYTOCHROME P450"/>
    <property type="match status" value="1"/>
</dbReference>
<evidence type="ECO:0000313" key="5">
    <source>
        <dbReference type="Proteomes" id="UP000078397"/>
    </source>
</evidence>
<dbReference type="Proteomes" id="UP000078397">
    <property type="component" value="Unassembled WGS sequence"/>
</dbReference>
<dbReference type="KEGG" id="pchm:VFPPC_03985"/>
<dbReference type="SUPFAM" id="SSF48264">
    <property type="entry name" value="Cytochrome P450"/>
    <property type="match status" value="1"/>
</dbReference>
<organism evidence="4 5">
    <name type="scientific">Pochonia chlamydosporia 170</name>
    <dbReference type="NCBI Taxonomy" id="1380566"/>
    <lineage>
        <taxon>Eukaryota</taxon>
        <taxon>Fungi</taxon>
        <taxon>Dikarya</taxon>
        <taxon>Ascomycota</taxon>
        <taxon>Pezizomycotina</taxon>
        <taxon>Sordariomycetes</taxon>
        <taxon>Hypocreomycetidae</taxon>
        <taxon>Hypocreales</taxon>
        <taxon>Clavicipitaceae</taxon>
        <taxon>Pochonia</taxon>
    </lineage>
</organism>
<evidence type="ECO:0000256" key="3">
    <source>
        <dbReference type="ARBA" id="ARBA00023004"/>
    </source>
</evidence>
<evidence type="ECO:0000256" key="1">
    <source>
        <dbReference type="ARBA" id="ARBA00022617"/>
    </source>
</evidence>
<dbReference type="GeneID" id="28847406"/>
<dbReference type="GO" id="GO:0004497">
    <property type="term" value="F:monooxygenase activity"/>
    <property type="evidence" value="ECO:0007669"/>
    <property type="project" value="UniProtKB-KW"/>
</dbReference>
<gene>
    <name evidence="4" type="ORF">VFPPC_03985</name>
</gene>
<accession>A0A179FPV0</accession>
<reference evidence="4 5" key="1">
    <citation type="journal article" date="2016" name="PLoS Pathog.">
        <title>Biosynthesis of antibiotic leucinostatins in bio-control fungus Purpureocillium lilacinum and their inhibition on phytophthora revealed by genome mining.</title>
        <authorList>
            <person name="Wang G."/>
            <person name="Liu Z."/>
            <person name="Lin R."/>
            <person name="Li E."/>
            <person name="Mao Z."/>
            <person name="Ling J."/>
            <person name="Yang Y."/>
            <person name="Yin W.B."/>
            <person name="Xie B."/>
        </authorList>
    </citation>
    <scope>NUCLEOTIDE SEQUENCE [LARGE SCALE GENOMIC DNA]</scope>
    <source>
        <strain evidence="4">170</strain>
    </source>
</reference>
<dbReference type="OrthoDB" id="1470350at2759"/>
<dbReference type="PANTHER" id="PTHR24305:SF156">
    <property type="entry name" value="P450, PUTATIVE (EUROFUNG)-RELATED"/>
    <property type="match status" value="1"/>
</dbReference>
<dbReference type="RefSeq" id="XP_022284433.1">
    <property type="nucleotide sequence ID" value="XM_022428369.1"/>
</dbReference>
<sequence>MSAQPFVNSTRPTEYGPILRVGPNDIDIADGAAISVAYSNKIEFSKSECYPKLAVDGHETIFSTLDSTYRAIRIKVVLPLFSLTSIRQYSSIIDSCATNFVGRLKKDSVSGKPVDVMNLARSFTCDVTTAYLFCEEYGALEETSSQLSASQFVDSFLDVSRFFHLLTVLFNVLRLLAGIISSDDRLNNSVATIDTYIKRMVEGSKANAESYSSRLLDQGISAGETTKHPHMEEINTEEKFTSRLLTMGRYETLRMEVMDLRNLQVDPQALPYFSGVDKDGLRLAMVSPTRLPRKVPASGMNVQGYYFPRSTNVGHGSF</sequence>
<dbReference type="Pfam" id="PF00067">
    <property type="entry name" value="p450"/>
    <property type="match status" value="1"/>
</dbReference>